<dbReference type="InterPro" id="IPR049492">
    <property type="entry name" value="BD-FAE-like_dom"/>
</dbReference>
<dbReference type="EMBL" id="JAOQKE010000041">
    <property type="protein sequence ID" value="MCU6726735.1"/>
    <property type="molecule type" value="Genomic_DNA"/>
</dbReference>
<keyword evidence="4" id="KW-1185">Reference proteome</keyword>
<name>A0ABT2SR56_9FIRM</name>
<keyword evidence="1 3" id="KW-0378">Hydrolase</keyword>
<evidence type="ECO:0000313" key="3">
    <source>
        <dbReference type="EMBL" id="MCU6726735.1"/>
    </source>
</evidence>
<dbReference type="Pfam" id="PF20434">
    <property type="entry name" value="BD-FAE"/>
    <property type="match status" value="1"/>
</dbReference>
<protein>
    <submittedName>
        <fullName evidence="3">Alpha/beta hydrolase</fullName>
    </submittedName>
</protein>
<dbReference type="RefSeq" id="WP_262655952.1">
    <property type="nucleotide sequence ID" value="NZ_JAOQKE010000041.1"/>
</dbReference>
<sequence length="275" mass="31416">MSHTSERVRREWKIGDAKRDAGLTTPDDIQRFDNISYGEDLVWNLLDVYRPKKQDGKLPVIVNIHGGGWVYGDKEIYQFYGMSLAQRGFAVVNFSYRLAPEAKFPAQLEDINNVITWMYQNGDKYGLDMEHVFMVGDSAGGHLCGIYSAICTNERYAMQYNFVIPNGFIPKALGLNCGVYNPLADNEILGREEDEDLMEDLLPENGSIRERALVNLTNHITPQFPPVYLMTAIGDFCRSQAKVLEDALKKNDVYYEFKTYGTEEKPLYHVFHVTI</sequence>
<dbReference type="PANTHER" id="PTHR48081">
    <property type="entry name" value="AB HYDROLASE SUPERFAMILY PROTEIN C4A8.06C"/>
    <property type="match status" value="1"/>
</dbReference>
<dbReference type="InterPro" id="IPR050300">
    <property type="entry name" value="GDXG_lipolytic_enzyme"/>
</dbReference>
<feature type="domain" description="BD-FAE-like" evidence="2">
    <location>
        <begin position="46"/>
        <end position="148"/>
    </location>
</feature>
<evidence type="ECO:0000259" key="2">
    <source>
        <dbReference type="Pfam" id="PF20434"/>
    </source>
</evidence>
<evidence type="ECO:0000256" key="1">
    <source>
        <dbReference type="ARBA" id="ARBA00022801"/>
    </source>
</evidence>
<reference evidence="3 4" key="1">
    <citation type="journal article" date="2021" name="ISME Commun">
        <title>Automated analysis of genomic sequences facilitates high-throughput and comprehensive description of bacteria.</title>
        <authorList>
            <person name="Hitch T.C.A."/>
        </authorList>
    </citation>
    <scope>NUCLEOTIDE SEQUENCE [LARGE SCALE GENOMIC DNA]</scope>
    <source>
        <strain evidence="3 4">Sanger_29</strain>
    </source>
</reference>
<proteinExistence type="predicted"/>
<gene>
    <name evidence="3" type="ORF">OCV47_15690</name>
</gene>
<organism evidence="3 4">
    <name type="scientific">Muricoprocola aceti</name>
    <dbReference type="NCBI Taxonomy" id="2981772"/>
    <lineage>
        <taxon>Bacteria</taxon>
        <taxon>Bacillati</taxon>
        <taxon>Bacillota</taxon>
        <taxon>Clostridia</taxon>
        <taxon>Lachnospirales</taxon>
        <taxon>Lachnospiraceae</taxon>
        <taxon>Muricoprocola</taxon>
    </lineage>
</organism>
<accession>A0ABT2SR56</accession>
<dbReference type="Proteomes" id="UP001652338">
    <property type="component" value="Unassembled WGS sequence"/>
</dbReference>
<dbReference type="GO" id="GO:0016787">
    <property type="term" value="F:hydrolase activity"/>
    <property type="evidence" value="ECO:0007669"/>
    <property type="project" value="UniProtKB-KW"/>
</dbReference>
<dbReference type="InterPro" id="IPR029058">
    <property type="entry name" value="AB_hydrolase_fold"/>
</dbReference>
<comment type="caution">
    <text evidence="3">The sequence shown here is derived from an EMBL/GenBank/DDBJ whole genome shotgun (WGS) entry which is preliminary data.</text>
</comment>
<dbReference type="SUPFAM" id="SSF53474">
    <property type="entry name" value="alpha/beta-Hydrolases"/>
    <property type="match status" value="1"/>
</dbReference>
<evidence type="ECO:0000313" key="4">
    <source>
        <dbReference type="Proteomes" id="UP001652338"/>
    </source>
</evidence>
<dbReference type="Gene3D" id="3.40.50.1820">
    <property type="entry name" value="alpha/beta hydrolase"/>
    <property type="match status" value="1"/>
</dbReference>